<keyword evidence="6" id="KW-1185">Reference proteome</keyword>
<feature type="domain" description="Methyl-accepting transducer" evidence="4">
    <location>
        <begin position="301"/>
        <end position="537"/>
    </location>
</feature>
<dbReference type="PANTHER" id="PTHR32089:SF112">
    <property type="entry name" value="LYSOZYME-LIKE PROTEIN-RELATED"/>
    <property type="match status" value="1"/>
</dbReference>
<reference evidence="5 6" key="1">
    <citation type="submission" date="2019-12" db="EMBL/GenBank/DDBJ databases">
        <title>Paenibacillus sp. nov., an endophytic bacterium isolated from the stem of Dendrobium.</title>
        <authorList>
            <person name="Zhao R."/>
        </authorList>
    </citation>
    <scope>NUCLEOTIDE SEQUENCE [LARGE SCALE GENOMIC DNA]</scope>
    <source>
        <strain evidence="5 6">HJL G12</strain>
    </source>
</reference>
<organism evidence="5 6">
    <name type="scientific">Paenibacillus dendrobii</name>
    <dbReference type="NCBI Taxonomy" id="2691084"/>
    <lineage>
        <taxon>Bacteria</taxon>
        <taxon>Bacillati</taxon>
        <taxon>Bacillota</taxon>
        <taxon>Bacilli</taxon>
        <taxon>Bacillales</taxon>
        <taxon>Paenibacillaceae</taxon>
        <taxon>Paenibacillus</taxon>
    </lineage>
</organism>
<keyword evidence="3" id="KW-1133">Transmembrane helix</keyword>
<dbReference type="SMART" id="SM00283">
    <property type="entry name" value="MA"/>
    <property type="match status" value="1"/>
</dbReference>
<dbReference type="AlphaFoldDB" id="A0A7X3IFJ2"/>
<name>A0A7X3IFJ2_9BACL</name>
<dbReference type="PROSITE" id="PS50111">
    <property type="entry name" value="CHEMOTAXIS_TRANSDUC_2"/>
    <property type="match status" value="1"/>
</dbReference>
<dbReference type="Pfam" id="PF00015">
    <property type="entry name" value="MCPsignal"/>
    <property type="match status" value="1"/>
</dbReference>
<dbReference type="GO" id="GO:0007165">
    <property type="term" value="P:signal transduction"/>
    <property type="evidence" value="ECO:0007669"/>
    <property type="project" value="UniProtKB-KW"/>
</dbReference>
<dbReference type="GO" id="GO:0016020">
    <property type="term" value="C:membrane"/>
    <property type="evidence" value="ECO:0007669"/>
    <property type="project" value="InterPro"/>
</dbReference>
<feature type="transmembrane region" description="Helical" evidence="3">
    <location>
        <begin position="198"/>
        <end position="220"/>
    </location>
</feature>
<dbReference type="EMBL" id="WUBI01000001">
    <property type="protein sequence ID" value="MWV42963.1"/>
    <property type="molecule type" value="Genomic_DNA"/>
</dbReference>
<proteinExistence type="predicted"/>
<feature type="transmembrane region" description="Helical" evidence="3">
    <location>
        <begin position="12"/>
        <end position="31"/>
    </location>
</feature>
<gene>
    <name evidence="5" type="ORF">GRF59_04920</name>
</gene>
<sequence>MKWLIRIQRKLALRIAIAVMVIILCLSAGYIRLQIMNTKTAANDVITSYGIRIAENYASLLDTEQVDRFLSHPAENETYWSIRNELNHFRSEIGALYVYLVRIDEKLQPLLMIDGQPKGSSTASPINEITDIPTQAIQELLKGQAASSDLIDNPQYGKYISSYVPIKRPDGSVLGVLGIDTQADVIDSISASVIRKSIPFYVLMFIVTLAAMTLIFTLLIRAIRPLKWIAASAEQVAAGEFASANRLLLAHPVKSKDEVGTMYHAMMTMSTNLNAIVGGIVSDVASLSEQLVAASDRIASESTELLEMNTRVSETAHHVAGGANTQRISSDEGARSMEEISDSLQRISEASATVSNASFKALQNANLGRDKIGLMNRQIVSISSATDETVRRVAVLQEYSSQIEDSLKSISGIASQTKLLALNASIEAAHAGEHGSGFAVVAGEVGKLAEEASLAAQKIASLLMNIEHETLQISDAMAKGSLEVMAGTGISEEAETSFSDVVQMFGIVNEQIQDISVSTEQMTARSEEVAAAVSEVAGIANSTSEQISHIGHLTNKQLDIVRYFAKSAGEMNEMTHKLRESVKQIKI</sequence>
<dbReference type="Gene3D" id="1.10.287.950">
    <property type="entry name" value="Methyl-accepting chemotaxis protein"/>
    <property type="match status" value="1"/>
</dbReference>
<comment type="caution">
    <text evidence="5">The sequence shown here is derived from an EMBL/GenBank/DDBJ whole genome shotgun (WGS) entry which is preliminary data.</text>
</comment>
<evidence type="ECO:0000256" key="1">
    <source>
        <dbReference type="ARBA" id="ARBA00023224"/>
    </source>
</evidence>
<keyword evidence="3" id="KW-0472">Membrane</keyword>
<dbReference type="CDD" id="cd06225">
    <property type="entry name" value="HAMP"/>
    <property type="match status" value="1"/>
</dbReference>
<evidence type="ECO:0000313" key="5">
    <source>
        <dbReference type="EMBL" id="MWV42963.1"/>
    </source>
</evidence>
<protein>
    <submittedName>
        <fullName evidence="5">HAMP domain-containing protein</fullName>
    </submittedName>
</protein>
<accession>A0A7X3IFJ2</accession>
<keyword evidence="3" id="KW-0812">Transmembrane</keyword>
<dbReference type="RefSeq" id="WP_160496520.1">
    <property type="nucleotide sequence ID" value="NZ_WUBI01000001.1"/>
</dbReference>
<evidence type="ECO:0000256" key="3">
    <source>
        <dbReference type="SAM" id="Phobius"/>
    </source>
</evidence>
<evidence type="ECO:0000259" key="4">
    <source>
        <dbReference type="PROSITE" id="PS50111"/>
    </source>
</evidence>
<evidence type="ECO:0000313" key="6">
    <source>
        <dbReference type="Proteomes" id="UP000460318"/>
    </source>
</evidence>
<dbReference type="SUPFAM" id="SSF58104">
    <property type="entry name" value="Methyl-accepting chemotaxis protein (MCP) signaling domain"/>
    <property type="match status" value="1"/>
</dbReference>
<evidence type="ECO:0000256" key="2">
    <source>
        <dbReference type="PROSITE-ProRule" id="PRU00284"/>
    </source>
</evidence>
<dbReference type="InterPro" id="IPR004089">
    <property type="entry name" value="MCPsignal_dom"/>
</dbReference>
<dbReference type="Proteomes" id="UP000460318">
    <property type="component" value="Unassembled WGS sequence"/>
</dbReference>
<keyword evidence="1 2" id="KW-0807">Transducer</keyword>
<dbReference type="PANTHER" id="PTHR32089">
    <property type="entry name" value="METHYL-ACCEPTING CHEMOTAXIS PROTEIN MCPB"/>
    <property type="match status" value="1"/>
</dbReference>